<keyword evidence="4 7" id="KW-0812">Transmembrane</keyword>
<dbReference type="CDD" id="cd06261">
    <property type="entry name" value="TM_PBP2"/>
    <property type="match status" value="1"/>
</dbReference>
<evidence type="ECO:0000256" key="5">
    <source>
        <dbReference type="ARBA" id="ARBA00022989"/>
    </source>
</evidence>
<gene>
    <name evidence="9" type="ORF">P8V03_17255</name>
</gene>
<accession>A0ABU4JXM6</accession>
<keyword evidence="3" id="KW-1003">Cell membrane</keyword>
<sequence>MKGSSLIFRKNKSFICFCTLAMILVLISLLAPHIAPHDPLKTNMTKSLQGPSGEFLLGTDNLGRCLLSRLLYGALNSLKMTFSLVIIAFIVGTAMGMVSGYLGGIADTIVMRFSDVFLAFPGIIFAIAIAGVLGPSSINTVIALAVVDWVKYARVTRSLVMSVRKKDYIKAAKMGGAKEYKIILKYILPNIIPSLIVMATMDIGTMMLEISSLSFLGLGAQPPTPEWGYMLNEGRNYMQTVPGLMIYPGIAIFVTVMIFNLLGDGIRDMLDPNKEYGR</sequence>
<dbReference type="InterPro" id="IPR053385">
    <property type="entry name" value="ABC_transport_permease"/>
</dbReference>
<dbReference type="InterPro" id="IPR035906">
    <property type="entry name" value="MetI-like_sf"/>
</dbReference>
<dbReference type="Gene3D" id="1.10.3720.10">
    <property type="entry name" value="MetI-like"/>
    <property type="match status" value="1"/>
</dbReference>
<proteinExistence type="inferred from homology"/>
<organism evidence="9 10">
    <name type="scientific">Clostridium tanneri</name>
    <dbReference type="NCBI Taxonomy" id="3037988"/>
    <lineage>
        <taxon>Bacteria</taxon>
        <taxon>Bacillati</taxon>
        <taxon>Bacillota</taxon>
        <taxon>Clostridia</taxon>
        <taxon>Eubacteriales</taxon>
        <taxon>Clostridiaceae</taxon>
        <taxon>Clostridium</taxon>
    </lineage>
</organism>
<feature type="domain" description="ABC transmembrane type-1" evidence="8">
    <location>
        <begin position="74"/>
        <end position="263"/>
    </location>
</feature>
<dbReference type="SUPFAM" id="SSF161098">
    <property type="entry name" value="MetI-like"/>
    <property type="match status" value="1"/>
</dbReference>
<dbReference type="RefSeq" id="WP_318799117.1">
    <property type="nucleotide sequence ID" value="NZ_JARUJP010000031.1"/>
</dbReference>
<comment type="subcellular location">
    <subcellularLocation>
        <location evidence="1 7">Cell membrane</location>
        <topology evidence="1 7">Multi-pass membrane protein</topology>
    </subcellularLocation>
</comment>
<feature type="transmembrane region" description="Helical" evidence="7">
    <location>
        <begin position="244"/>
        <end position="262"/>
    </location>
</feature>
<protein>
    <submittedName>
        <fullName evidence="9">ABC transporter permease</fullName>
    </submittedName>
</protein>
<dbReference type="NCBIfam" id="NF045474">
    <property type="entry name" value="Opp2C"/>
    <property type="match status" value="1"/>
</dbReference>
<evidence type="ECO:0000256" key="1">
    <source>
        <dbReference type="ARBA" id="ARBA00004651"/>
    </source>
</evidence>
<feature type="transmembrane region" description="Helical" evidence="7">
    <location>
        <begin position="123"/>
        <end position="147"/>
    </location>
</feature>
<dbReference type="PANTHER" id="PTHR43386:SF25">
    <property type="entry name" value="PEPTIDE ABC TRANSPORTER PERMEASE PROTEIN"/>
    <property type="match status" value="1"/>
</dbReference>
<dbReference type="Pfam" id="PF00528">
    <property type="entry name" value="BPD_transp_1"/>
    <property type="match status" value="1"/>
</dbReference>
<reference evidence="9 10" key="1">
    <citation type="submission" date="2023-04" db="EMBL/GenBank/DDBJ databases">
        <title>Clostridium tannerae sp. nov., isolated from the fecal material of an alpaca.</title>
        <authorList>
            <person name="Miller S."/>
            <person name="Hendry M."/>
            <person name="King J."/>
            <person name="Sankaranarayanan K."/>
            <person name="Lawson P.A."/>
        </authorList>
    </citation>
    <scope>NUCLEOTIDE SEQUENCE [LARGE SCALE GENOMIC DNA]</scope>
    <source>
        <strain evidence="9 10">A1-XYC3</strain>
    </source>
</reference>
<name>A0ABU4JXM6_9CLOT</name>
<keyword evidence="5 7" id="KW-1133">Transmembrane helix</keyword>
<keyword evidence="6 7" id="KW-0472">Membrane</keyword>
<dbReference type="PROSITE" id="PS50928">
    <property type="entry name" value="ABC_TM1"/>
    <property type="match status" value="1"/>
</dbReference>
<dbReference type="Proteomes" id="UP001281656">
    <property type="component" value="Unassembled WGS sequence"/>
</dbReference>
<dbReference type="Pfam" id="PF12911">
    <property type="entry name" value="OppC_N"/>
    <property type="match status" value="1"/>
</dbReference>
<dbReference type="InterPro" id="IPR025966">
    <property type="entry name" value="OppC_N"/>
</dbReference>
<evidence type="ECO:0000256" key="7">
    <source>
        <dbReference type="RuleBase" id="RU363032"/>
    </source>
</evidence>
<evidence type="ECO:0000256" key="6">
    <source>
        <dbReference type="ARBA" id="ARBA00023136"/>
    </source>
</evidence>
<dbReference type="EMBL" id="JARUJP010000031">
    <property type="protein sequence ID" value="MDW8802895.1"/>
    <property type="molecule type" value="Genomic_DNA"/>
</dbReference>
<comment type="similarity">
    <text evidence="7">Belongs to the binding-protein-dependent transport system permease family.</text>
</comment>
<dbReference type="InterPro" id="IPR000515">
    <property type="entry name" value="MetI-like"/>
</dbReference>
<feature type="transmembrane region" description="Helical" evidence="7">
    <location>
        <begin position="183"/>
        <end position="208"/>
    </location>
</feature>
<feature type="transmembrane region" description="Helical" evidence="7">
    <location>
        <begin position="12"/>
        <end position="35"/>
    </location>
</feature>
<feature type="transmembrane region" description="Helical" evidence="7">
    <location>
        <begin position="82"/>
        <end position="103"/>
    </location>
</feature>
<evidence type="ECO:0000256" key="3">
    <source>
        <dbReference type="ARBA" id="ARBA00022475"/>
    </source>
</evidence>
<evidence type="ECO:0000256" key="2">
    <source>
        <dbReference type="ARBA" id="ARBA00022448"/>
    </source>
</evidence>
<dbReference type="PANTHER" id="PTHR43386">
    <property type="entry name" value="OLIGOPEPTIDE TRANSPORT SYSTEM PERMEASE PROTEIN APPC"/>
    <property type="match status" value="1"/>
</dbReference>
<keyword evidence="10" id="KW-1185">Reference proteome</keyword>
<keyword evidence="2 7" id="KW-0813">Transport</keyword>
<evidence type="ECO:0000313" key="10">
    <source>
        <dbReference type="Proteomes" id="UP001281656"/>
    </source>
</evidence>
<comment type="caution">
    <text evidence="9">The sequence shown here is derived from an EMBL/GenBank/DDBJ whole genome shotgun (WGS) entry which is preliminary data.</text>
</comment>
<evidence type="ECO:0000259" key="8">
    <source>
        <dbReference type="PROSITE" id="PS50928"/>
    </source>
</evidence>
<evidence type="ECO:0000313" key="9">
    <source>
        <dbReference type="EMBL" id="MDW8802895.1"/>
    </source>
</evidence>
<evidence type="ECO:0000256" key="4">
    <source>
        <dbReference type="ARBA" id="ARBA00022692"/>
    </source>
</evidence>
<dbReference type="InterPro" id="IPR050366">
    <property type="entry name" value="BP-dependent_transpt_permease"/>
</dbReference>